<dbReference type="Pfam" id="PF00501">
    <property type="entry name" value="AMP-binding"/>
    <property type="match status" value="1"/>
</dbReference>
<evidence type="ECO:0000313" key="6">
    <source>
        <dbReference type="EMBL" id="ORY62009.1"/>
    </source>
</evidence>
<dbReference type="InterPro" id="IPR018201">
    <property type="entry name" value="Ketoacyl_synth_AS"/>
</dbReference>
<dbReference type="InterPro" id="IPR000873">
    <property type="entry name" value="AMP-dep_synth/lig_dom"/>
</dbReference>
<dbReference type="InterPro" id="IPR050091">
    <property type="entry name" value="PKS_NRPS_Biosynth_Enz"/>
</dbReference>
<dbReference type="InterPro" id="IPR020841">
    <property type="entry name" value="PKS_Beta-ketoAc_synthase_dom"/>
</dbReference>
<evidence type="ECO:0000313" key="7">
    <source>
        <dbReference type="Proteomes" id="UP000193920"/>
    </source>
</evidence>
<evidence type="ECO:0000259" key="5">
    <source>
        <dbReference type="PROSITE" id="PS52004"/>
    </source>
</evidence>
<dbReference type="Pfam" id="PF00109">
    <property type="entry name" value="ketoacyl-synt"/>
    <property type="match status" value="1"/>
</dbReference>
<dbReference type="Proteomes" id="UP000193920">
    <property type="component" value="Unassembled WGS sequence"/>
</dbReference>
<evidence type="ECO:0000256" key="3">
    <source>
        <dbReference type="ARBA" id="ARBA00022679"/>
    </source>
</evidence>
<dbReference type="Gene3D" id="1.10.1240.100">
    <property type="match status" value="1"/>
</dbReference>
<proteinExistence type="predicted"/>
<dbReference type="Pfam" id="PF22621">
    <property type="entry name" value="CurL-like_PKS_C"/>
    <property type="match status" value="1"/>
</dbReference>
<dbReference type="InterPro" id="IPR014031">
    <property type="entry name" value="Ketoacyl_synth_C"/>
</dbReference>
<dbReference type="OrthoDB" id="329835at2759"/>
<dbReference type="PANTHER" id="PTHR43775">
    <property type="entry name" value="FATTY ACID SYNTHASE"/>
    <property type="match status" value="1"/>
</dbReference>
<accession>A0A1Y2DS58</accession>
<keyword evidence="3" id="KW-0808">Transferase</keyword>
<keyword evidence="1" id="KW-0596">Phosphopantetheine</keyword>
<dbReference type="InterPro" id="IPR036736">
    <property type="entry name" value="ACP-like_sf"/>
</dbReference>
<dbReference type="Gene3D" id="3.40.47.10">
    <property type="match status" value="1"/>
</dbReference>
<keyword evidence="2" id="KW-0597">Phosphoprotein</keyword>
<organism evidence="6 7">
    <name type="scientific">Neocallimastix californiae</name>
    <dbReference type="NCBI Taxonomy" id="1754190"/>
    <lineage>
        <taxon>Eukaryota</taxon>
        <taxon>Fungi</taxon>
        <taxon>Fungi incertae sedis</taxon>
        <taxon>Chytridiomycota</taxon>
        <taxon>Chytridiomycota incertae sedis</taxon>
        <taxon>Neocallimastigomycetes</taxon>
        <taxon>Neocallimastigales</taxon>
        <taxon>Neocallimastigaceae</taxon>
        <taxon>Neocallimastix</taxon>
    </lineage>
</organism>
<dbReference type="GO" id="GO:0006633">
    <property type="term" value="P:fatty acid biosynthetic process"/>
    <property type="evidence" value="ECO:0007669"/>
    <property type="project" value="InterPro"/>
</dbReference>
<name>A0A1Y2DS58_9FUNG</name>
<feature type="compositionally biased region" description="Basic and acidic residues" evidence="4">
    <location>
        <begin position="688"/>
        <end position="710"/>
    </location>
</feature>
<dbReference type="GO" id="GO:0004312">
    <property type="term" value="F:fatty acid synthase activity"/>
    <property type="evidence" value="ECO:0007669"/>
    <property type="project" value="TreeGrafter"/>
</dbReference>
<evidence type="ECO:0000256" key="1">
    <source>
        <dbReference type="ARBA" id="ARBA00022450"/>
    </source>
</evidence>
<comment type="caution">
    <text evidence="6">The sequence shown here is derived from an EMBL/GenBank/DDBJ whole genome shotgun (WGS) entry which is preliminary data.</text>
</comment>
<dbReference type="STRING" id="1754190.A0A1Y2DS58"/>
<dbReference type="PANTHER" id="PTHR43775:SF37">
    <property type="entry name" value="SI:DKEY-61P9.11"/>
    <property type="match status" value="1"/>
</dbReference>
<dbReference type="SUPFAM" id="SSF56801">
    <property type="entry name" value="Acetyl-CoA synthetase-like"/>
    <property type="match status" value="1"/>
</dbReference>
<dbReference type="SMART" id="SM00825">
    <property type="entry name" value="PKS_KS"/>
    <property type="match status" value="1"/>
</dbReference>
<dbReference type="EMBL" id="MCOG01000058">
    <property type="protein sequence ID" value="ORY62009.1"/>
    <property type="molecule type" value="Genomic_DNA"/>
</dbReference>
<dbReference type="InterPro" id="IPR016039">
    <property type="entry name" value="Thiolase-like"/>
</dbReference>
<reference evidence="6 7" key="1">
    <citation type="submission" date="2016-08" db="EMBL/GenBank/DDBJ databases">
        <title>A Parts List for Fungal Cellulosomes Revealed by Comparative Genomics.</title>
        <authorList>
            <consortium name="DOE Joint Genome Institute"/>
            <person name="Haitjema C.H."/>
            <person name="Gilmore S.P."/>
            <person name="Henske J.K."/>
            <person name="Solomon K.V."/>
            <person name="De Groot R."/>
            <person name="Kuo A."/>
            <person name="Mondo S.J."/>
            <person name="Salamov A.A."/>
            <person name="Labutti K."/>
            <person name="Zhao Z."/>
            <person name="Chiniquy J."/>
            <person name="Barry K."/>
            <person name="Brewer H.M."/>
            <person name="Purvine S.O."/>
            <person name="Wright A.T."/>
            <person name="Boxma B."/>
            <person name="Van Alen T."/>
            <person name="Hackstein J.H."/>
            <person name="Baker S.E."/>
            <person name="Grigoriev I.V."/>
            <person name="O'Malley M.A."/>
        </authorList>
    </citation>
    <scope>NUCLEOTIDE SEQUENCE [LARGE SCALE GENOMIC DNA]</scope>
    <source>
        <strain evidence="6 7">G1</strain>
    </source>
</reference>
<feature type="compositionally biased region" description="Acidic residues" evidence="4">
    <location>
        <begin position="711"/>
        <end position="720"/>
    </location>
</feature>
<feature type="compositionally biased region" description="Basic and acidic residues" evidence="4">
    <location>
        <begin position="721"/>
        <end position="745"/>
    </location>
</feature>
<gene>
    <name evidence="6" type="ORF">LY90DRAFT_701071</name>
</gene>
<evidence type="ECO:0000256" key="4">
    <source>
        <dbReference type="SAM" id="MobiDB-lite"/>
    </source>
</evidence>
<feature type="region of interest" description="Disordered" evidence="4">
    <location>
        <begin position="688"/>
        <end position="745"/>
    </location>
</feature>
<feature type="domain" description="Ketosynthase family 3 (KS3)" evidence="5">
    <location>
        <begin position="861"/>
        <end position="1294"/>
    </location>
</feature>
<dbReference type="CDD" id="cd00833">
    <property type="entry name" value="PKS"/>
    <property type="match status" value="1"/>
</dbReference>
<dbReference type="Gene3D" id="3.40.50.12780">
    <property type="entry name" value="N-terminal domain of ligase-like"/>
    <property type="match status" value="1"/>
</dbReference>
<evidence type="ECO:0000256" key="2">
    <source>
        <dbReference type="ARBA" id="ARBA00022553"/>
    </source>
</evidence>
<keyword evidence="7" id="KW-1185">Reference proteome</keyword>
<dbReference type="SUPFAM" id="SSF53901">
    <property type="entry name" value="Thiolase-like"/>
    <property type="match status" value="1"/>
</dbReference>
<dbReference type="PROSITE" id="PS00606">
    <property type="entry name" value="KS3_1"/>
    <property type="match status" value="1"/>
</dbReference>
<protein>
    <recommendedName>
        <fullName evidence="5">Ketosynthase family 3 (KS3) domain-containing protein</fullName>
    </recommendedName>
</protein>
<dbReference type="SUPFAM" id="SSF47336">
    <property type="entry name" value="ACP-like"/>
    <property type="match status" value="1"/>
</dbReference>
<sequence length="1698" mass="193113">MTEIDPRNFSNLFELGKEIFLKEEPNSYLEDLLKTETIYERLEYRYSLCKDSDEPALVSKPNLWSLPFKPELHPDYPSPWTCVSYKQFFRLVKACAYVLKKRFDLPPQSRVGVVANALPLNFLIIHALWYIRCTPVAVPPKLGNDIKQFWARMLDISMFIYDINVNIFDEEKQNQLNESGEWIWEWEYPLREDEYNLSAGFKGIPMFCMNNSEFLEEIYQCSLEGKTYVRPGLKDDVIMVIGTSSSSQAIIKNGHCSKMKFIPIRLIQCCGLFQTILLNRKVNLKYSVLVDIPSYHMLGYIWLSVHHMNTGGALIFHTQKLHDIGFVPEVLLDDIVETKPGVIPLFPFNYAEIKRLFDEHHPRCEVWEKAIKACSNNCFRTAGAPISNDLIQWFYQKFNRLINNEYGSSETGIMMYKQFDKDLVPGEEGYLTRVPWQYFHFKLIDENNPNEGELFIYNPFAITGYIGRAKKGEFYESAVPGMRCDYEHDNLYETIDGIEYYRTNDIWTRSTISGDYKYVSRIDDILTFATGHKMNPLPFESTMSSECKNIKHCCLLVDSTQYEVVCFVEPEWSEILMEDGTPLDITIDPESLSKEEQRKLKKLAQEQTWNSMYNLLQDNAKSLNNWTKQLTIHNVYIIDYGKQFPVTAKGSLSRRIAKLEYSKVLNQMSNLINGKINSIDEAIDDLSKQKQEEKKRGEEEEDEGKEKEGKQEEEEEEEEVKEVKEKDNSITENEKETNVQTEKETEIVTENKTEEEINEEIQKAVMIVYESIKEIIPSTPDFEDFNINAPFTIYSIDSLATRKLTSVLNRKTLKPFSASTLFNYGTPYDLARYITGYDKKLKEEASPLSSLPKSIKDVSMDKRVAVIGMALRLPGAINNSKSFWMSLAKGRDCVLAPVKNRKLHLGYVNKPSNLLGENEHNIPKCGCYDSRSNAAKPSEFDAEFFNCLPEEVNSMDPRQRWVLETSWEAFENAGIAPNTLENTTTGVFVGVNDDHDYQDLLKENGIAQPISAHSTPSGIAGRLSYFYKLFGPSFTIDTACSTGASALHSACRSLQFGDCDLSVVSGVKYLYSASEFHRTSVARMTSPHGRCATFDKDADGFAPGEGCVTFILKRLEDAVRDGDNILSVILGTSSGQSGLRQSISAPSSDGQVLNLKRALKFAGVDPSEVSFVEAHGTGTPLGDAIEVDALNQVYGGSHTEENPLVIGSVKTNIGHTNEAAGLASMAKVILAMQHKYIPKNLHFNTLNPEIDIHSIPIQIATKTMPWETQDNKPRIAQVSSFGLQGSIVHIILQEYIPENGKEEDVKKSKDSKEDHILTISAKTPAALNELCESYLNFLEGMEDNEENIEDLCYTSNVGRQHFDYRISAIGKNAHELYDDLEKKMEIFDDDDDNSEAIFKQVASKSNGISQHLEIYSENAGDLQIPKKVYDTVKELLSTENNFKKTFEFCDSEIQKIAESISLKQMIEEEKNGKESKLNNSFFILSFYYSLHQLVESIMIKNNSSKKIYGGFGFGEIISLVLSGGLSFSSAISLIQTATENGNDLSSWFKNQCIPKFQKTIFIPSLEKEFKNGESLSFEDISTIMKRKNEMKKNDYSIFINKYGPKSKNMTLYSMNGDQEITTGSPSSLHIIEFFDDDTKKSLFDQFIMNEYENGQNINWKVVNSRVEAETQKACPVHKIELPTYPFQRSTYWPVPLKN</sequence>
<dbReference type="InterPro" id="IPR014030">
    <property type="entry name" value="Ketoacyl_synth_N"/>
</dbReference>
<dbReference type="PROSITE" id="PS52004">
    <property type="entry name" value="KS3_2"/>
    <property type="match status" value="1"/>
</dbReference>
<dbReference type="GO" id="GO:0004315">
    <property type="term" value="F:3-oxoacyl-[acyl-carrier-protein] synthase activity"/>
    <property type="evidence" value="ECO:0007669"/>
    <property type="project" value="InterPro"/>
</dbReference>
<dbReference type="InterPro" id="IPR042099">
    <property type="entry name" value="ANL_N_sf"/>
</dbReference>
<dbReference type="Pfam" id="PF02801">
    <property type="entry name" value="Ketoacyl-synt_C"/>
    <property type="match status" value="1"/>
</dbReference>